<gene>
    <name evidence="2" type="ORF">RHGRI_005488</name>
</gene>
<name>A0AAV6LDH1_9ERIC</name>
<evidence type="ECO:0000313" key="3">
    <source>
        <dbReference type="Proteomes" id="UP000823749"/>
    </source>
</evidence>
<feature type="region of interest" description="Disordered" evidence="1">
    <location>
        <begin position="23"/>
        <end position="47"/>
    </location>
</feature>
<dbReference type="AlphaFoldDB" id="A0AAV6LDH1"/>
<feature type="compositionally biased region" description="Basic and acidic residues" evidence="1">
    <location>
        <begin position="100"/>
        <end position="114"/>
    </location>
</feature>
<protein>
    <recommendedName>
        <fullName evidence="4">Aminotransferase-like plant mobile domain-containing protein</fullName>
    </recommendedName>
</protein>
<dbReference type="Proteomes" id="UP000823749">
    <property type="component" value="Chromosome 2"/>
</dbReference>
<accession>A0AAV6LDH1</accession>
<sequence length="289" mass="33418">MHNTPASPTISKLNIVPPTISARKRKAEQALTLKRKRGKRRGRRIEWQRQEVCGEEEDVVVEQHAEVEKDVEVEVHSEVAEDEPHANVREDEPYAEICEDEPHADVRGDERESDQQEDEETTQGKGRGRGRVQGRGRQERQEEVEDEAVGPQNRTLLVDFRNHIAADIWRSRERLLLKLHSHGRNLKKWLIAEANKRLLVRVRRSRLFPLSQIISSYCNKVLLLAFVERWHPETNSFHFGFNYIPPTKMCSRSAACNYTCLLVQVVCTNGSTLLHHKHSREPVPSPPKE</sequence>
<organism evidence="2 3">
    <name type="scientific">Rhododendron griersonianum</name>
    <dbReference type="NCBI Taxonomy" id="479676"/>
    <lineage>
        <taxon>Eukaryota</taxon>
        <taxon>Viridiplantae</taxon>
        <taxon>Streptophyta</taxon>
        <taxon>Embryophyta</taxon>
        <taxon>Tracheophyta</taxon>
        <taxon>Spermatophyta</taxon>
        <taxon>Magnoliopsida</taxon>
        <taxon>eudicotyledons</taxon>
        <taxon>Gunneridae</taxon>
        <taxon>Pentapetalae</taxon>
        <taxon>asterids</taxon>
        <taxon>Ericales</taxon>
        <taxon>Ericaceae</taxon>
        <taxon>Ericoideae</taxon>
        <taxon>Rhodoreae</taxon>
        <taxon>Rhododendron</taxon>
    </lineage>
</organism>
<feature type="compositionally biased region" description="Basic and acidic residues" evidence="1">
    <location>
        <begin position="65"/>
        <end position="92"/>
    </location>
</feature>
<dbReference type="EMBL" id="JACTNZ010000002">
    <property type="protein sequence ID" value="KAG5562775.1"/>
    <property type="molecule type" value="Genomic_DNA"/>
</dbReference>
<keyword evidence="3" id="KW-1185">Reference proteome</keyword>
<proteinExistence type="predicted"/>
<reference evidence="2" key="1">
    <citation type="submission" date="2020-08" db="EMBL/GenBank/DDBJ databases">
        <title>Plant Genome Project.</title>
        <authorList>
            <person name="Zhang R.-G."/>
        </authorList>
    </citation>
    <scope>NUCLEOTIDE SEQUENCE</scope>
    <source>
        <strain evidence="2">WSP0</strain>
        <tissue evidence="2">Leaf</tissue>
    </source>
</reference>
<feature type="region of interest" description="Disordered" evidence="1">
    <location>
        <begin position="65"/>
        <end position="148"/>
    </location>
</feature>
<evidence type="ECO:0000256" key="1">
    <source>
        <dbReference type="SAM" id="MobiDB-lite"/>
    </source>
</evidence>
<evidence type="ECO:0008006" key="4">
    <source>
        <dbReference type="Google" id="ProtNLM"/>
    </source>
</evidence>
<comment type="caution">
    <text evidence="2">The sequence shown here is derived from an EMBL/GenBank/DDBJ whole genome shotgun (WGS) entry which is preliminary data.</text>
</comment>
<feature type="compositionally biased region" description="Basic residues" evidence="1">
    <location>
        <begin position="33"/>
        <end position="43"/>
    </location>
</feature>
<evidence type="ECO:0000313" key="2">
    <source>
        <dbReference type="EMBL" id="KAG5562775.1"/>
    </source>
</evidence>